<sequence>MALPAASEILRDPKINKALYEGPGSLSEDDFKRNGSGVTAVCNFCQKTARLDGTDGSAKGTLRKCARCKSAWYCSKEVPARELIGRSLPQGQQVTGFFQINGWQVSPKRENHPAFDLWRKDPVLAAGRELEPGSVVVLLQYFDCNLMPLSTFFTIVPGAIEMASKREPLKLRALNASTQNEIPLTASTALQLLNNNIRNDVEDRFKLRKSLSKGDIELLTDVIQKKNMNNHARIMLAEKWATVIIPIKSCPSPILREKLPRLWGKNPITSCVQPNIVLAQSQYWTDLLRGSFDMVEP</sequence>
<evidence type="ECO:0000313" key="2">
    <source>
        <dbReference type="Proteomes" id="UP000814128"/>
    </source>
</evidence>
<protein>
    <submittedName>
        <fullName evidence="1">Uncharacterized protein</fullName>
    </submittedName>
</protein>
<gene>
    <name evidence="1" type="ORF">K488DRAFT_69365</name>
</gene>
<organism evidence="1 2">
    <name type="scientific">Vararia minispora EC-137</name>
    <dbReference type="NCBI Taxonomy" id="1314806"/>
    <lineage>
        <taxon>Eukaryota</taxon>
        <taxon>Fungi</taxon>
        <taxon>Dikarya</taxon>
        <taxon>Basidiomycota</taxon>
        <taxon>Agaricomycotina</taxon>
        <taxon>Agaricomycetes</taxon>
        <taxon>Russulales</taxon>
        <taxon>Lachnocladiaceae</taxon>
        <taxon>Vararia</taxon>
    </lineage>
</organism>
<comment type="caution">
    <text evidence="1">The sequence shown here is derived from an EMBL/GenBank/DDBJ whole genome shotgun (WGS) entry which is preliminary data.</text>
</comment>
<accession>A0ACB8QR82</accession>
<name>A0ACB8QR82_9AGAM</name>
<keyword evidence="2" id="KW-1185">Reference proteome</keyword>
<reference evidence="1" key="1">
    <citation type="submission" date="2021-02" db="EMBL/GenBank/DDBJ databases">
        <authorList>
            <consortium name="DOE Joint Genome Institute"/>
            <person name="Ahrendt S."/>
            <person name="Looney B.P."/>
            <person name="Miyauchi S."/>
            <person name="Morin E."/>
            <person name="Drula E."/>
            <person name="Courty P.E."/>
            <person name="Chicoki N."/>
            <person name="Fauchery L."/>
            <person name="Kohler A."/>
            <person name="Kuo A."/>
            <person name="Labutti K."/>
            <person name="Pangilinan J."/>
            <person name="Lipzen A."/>
            <person name="Riley R."/>
            <person name="Andreopoulos W."/>
            <person name="He G."/>
            <person name="Johnson J."/>
            <person name="Barry K.W."/>
            <person name="Grigoriev I.V."/>
            <person name="Nagy L."/>
            <person name="Hibbett D."/>
            <person name="Henrissat B."/>
            <person name="Matheny P.B."/>
            <person name="Labbe J."/>
            <person name="Martin F."/>
        </authorList>
    </citation>
    <scope>NUCLEOTIDE SEQUENCE</scope>
    <source>
        <strain evidence="1">EC-137</strain>
    </source>
</reference>
<dbReference type="EMBL" id="MU273505">
    <property type="protein sequence ID" value="KAI0034187.1"/>
    <property type="molecule type" value="Genomic_DNA"/>
</dbReference>
<proteinExistence type="predicted"/>
<reference evidence="1" key="2">
    <citation type="journal article" date="2022" name="New Phytol.">
        <title>Evolutionary transition to the ectomycorrhizal habit in the genomes of a hyperdiverse lineage of mushroom-forming fungi.</title>
        <authorList>
            <person name="Looney B."/>
            <person name="Miyauchi S."/>
            <person name="Morin E."/>
            <person name="Drula E."/>
            <person name="Courty P.E."/>
            <person name="Kohler A."/>
            <person name="Kuo A."/>
            <person name="LaButti K."/>
            <person name="Pangilinan J."/>
            <person name="Lipzen A."/>
            <person name="Riley R."/>
            <person name="Andreopoulos W."/>
            <person name="He G."/>
            <person name="Johnson J."/>
            <person name="Nolan M."/>
            <person name="Tritt A."/>
            <person name="Barry K.W."/>
            <person name="Grigoriev I.V."/>
            <person name="Nagy L.G."/>
            <person name="Hibbett D."/>
            <person name="Henrissat B."/>
            <person name="Matheny P.B."/>
            <person name="Labbe J."/>
            <person name="Martin F.M."/>
        </authorList>
    </citation>
    <scope>NUCLEOTIDE SEQUENCE</scope>
    <source>
        <strain evidence="1">EC-137</strain>
    </source>
</reference>
<evidence type="ECO:0000313" key="1">
    <source>
        <dbReference type="EMBL" id="KAI0034187.1"/>
    </source>
</evidence>
<dbReference type="Proteomes" id="UP000814128">
    <property type="component" value="Unassembled WGS sequence"/>
</dbReference>